<dbReference type="GO" id="GO:0003700">
    <property type="term" value="F:DNA-binding transcription factor activity"/>
    <property type="evidence" value="ECO:0007669"/>
    <property type="project" value="InterPro"/>
</dbReference>
<evidence type="ECO:0000256" key="1">
    <source>
        <dbReference type="ARBA" id="ARBA00009437"/>
    </source>
</evidence>
<evidence type="ECO:0000313" key="6">
    <source>
        <dbReference type="EMBL" id="AFC87254.1"/>
    </source>
</evidence>
<evidence type="ECO:0000256" key="4">
    <source>
        <dbReference type="ARBA" id="ARBA00023163"/>
    </source>
</evidence>
<gene>
    <name evidence="6" type="ordered locus">Fraau_2924</name>
</gene>
<evidence type="ECO:0000256" key="2">
    <source>
        <dbReference type="ARBA" id="ARBA00023015"/>
    </source>
</evidence>
<proteinExistence type="inferred from homology"/>
<dbReference type="InterPro" id="IPR036388">
    <property type="entry name" value="WH-like_DNA-bd_sf"/>
</dbReference>
<dbReference type="eggNOG" id="COG0583">
    <property type="taxonomic scope" value="Bacteria"/>
</dbReference>
<evidence type="ECO:0000259" key="5">
    <source>
        <dbReference type="PROSITE" id="PS50931"/>
    </source>
</evidence>
<dbReference type="EMBL" id="CP003350">
    <property type="protein sequence ID" value="AFC87254.1"/>
    <property type="molecule type" value="Genomic_DNA"/>
</dbReference>
<evidence type="ECO:0000313" key="7">
    <source>
        <dbReference type="Proteomes" id="UP000005234"/>
    </source>
</evidence>
<keyword evidence="3" id="KW-0238">DNA-binding</keyword>
<accession>H8L1Z9</accession>
<organism evidence="6 7">
    <name type="scientific">Frateuria aurantia (strain ATCC 33424 / DSM 6220 / KCTC 2777 / LMG 1558 / NBRC 3245 / NCIMB 13370)</name>
    <name type="common">Acetobacter aurantius</name>
    <dbReference type="NCBI Taxonomy" id="767434"/>
    <lineage>
        <taxon>Bacteria</taxon>
        <taxon>Pseudomonadati</taxon>
        <taxon>Pseudomonadota</taxon>
        <taxon>Gammaproteobacteria</taxon>
        <taxon>Lysobacterales</taxon>
        <taxon>Rhodanobacteraceae</taxon>
        <taxon>Frateuria</taxon>
    </lineage>
</organism>
<dbReference type="PANTHER" id="PTHR30126:SF6">
    <property type="entry name" value="HTH-TYPE TRANSCRIPTIONAL REGULATOR CYSB-RELATED"/>
    <property type="match status" value="1"/>
</dbReference>
<keyword evidence="4" id="KW-0804">Transcription</keyword>
<name>H8L1Z9_FRAAD</name>
<dbReference type="SUPFAM" id="SSF53850">
    <property type="entry name" value="Periplasmic binding protein-like II"/>
    <property type="match status" value="1"/>
</dbReference>
<dbReference type="Pfam" id="PF00126">
    <property type="entry name" value="HTH_1"/>
    <property type="match status" value="1"/>
</dbReference>
<dbReference type="HOGENOM" id="CLU_039613_6_2_6"/>
<dbReference type="KEGG" id="fau:Fraau_2924"/>
<dbReference type="Proteomes" id="UP000005234">
    <property type="component" value="Chromosome"/>
</dbReference>
<protein>
    <submittedName>
        <fullName evidence="6">Transcriptional regulator</fullName>
    </submittedName>
</protein>
<dbReference type="InterPro" id="IPR000847">
    <property type="entry name" value="LysR_HTH_N"/>
</dbReference>
<evidence type="ECO:0000256" key="3">
    <source>
        <dbReference type="ARBA" id="ARBA00023125"/>
    </source>
</evidence>
<dbReference type="Gene3D" id="1.10.10.10">
    <property type="entry name" value="Winged helix-like DNA-binding domain superfamily/Winged helix DNA-binding domain"/>
    <property type="match status" value="1"/>
</dbReference>
<dbReference type="SUPFAM" id="SSF46785">
    <property type="entry name" value="Winged helix' DNA-binding domain"/>
    <property type="match status" value="1"/>
</dbReference>
<comment type="similarity">
    <text evidence="1">Belongs to the LysR transcriptional regulatory family.</text>
</comment>
<dbReference type="InterPro" id="IPR005119">
    <property type="entry name" value="LysR_subst-bd"/>
</dbReference>
<sequence length="340" mass="37272">MDFLGLAMTLTQLRYIVAIADAGLNITLAAELVHATQPGLSKQLKQIEGELGFQIFSRRGRSLDAISPAGAQVIERARVMLDEARNIRALAANLRGEVQGELSLATTHTQARFVLPPAIARLMHDYPDLNIHIRPHGEPRVLSLIESGEVDLAIVSTSGSRPQGDIAVPLFRWQRAVVVPFEHELARLNRPVDLATLAEWPLVSYESSLRDESSLQRAFAAQGLQPRIACTSGEADLIKTYVQAGMGVGVLAEIGLNPQDGKELKVLNADGLFPECITWLVLQRDRVLRDYAARLVNLIAPQIGVADLQRALAGHEAEIWPEPPRWSQRAPWLHSATQAA</sequence>
<dbReference type="InterPro" id="IPR036390">
    <property type="entry name" value="WH_DNA-bd_sf"/>
</dbReference>
<dbReference type="PRINTS" id="PR00039">
    <property type="entry name" value="HTHLYSR"/>
</dbReference>
<dbReference type="STRING" id="767434.Fraau_2924"/>
<dbReference type="GO" id="GO:0000976">
    <property type="term" value="F:transcription cis-regulatory region binding"/>
    <property type="evidence" value="ECO:0007669"/>
    <property type="project" value="TreeGrafter"/>
</dbReference>
<keyword evidence="7" id="KW-1185">Reference proteome</keyword>
<dbReference type="GO" id="GO:0019344">
    <property type="term" value="P:cysteine biosynthetic process"/>
    <property type="evidence" value="ECO:0007669"/>
    <property type="project" value="TreeGrafter"/>
</dbReference>
<keyword evidence="2" id="KW-0805">Transcription regulation</keyword>
<dbReference type="PANTHER" id="PTHR30126">
    <property type="entry name" value="HTH-TYPE TRANSCRIPTIONAL REGULATOR"/>
    <property type="match status" value="1"/>
</dbReference>
<dbReference type="PROSITE" id="PS50931">
    <property type="entry name" value="HTH_LYSR"/>
    <property type="match status" value="1"/>
</dbReference>
<dbReference type="AlphaFoldDB" id="H8L1Z9"/>
<reference evidence="6" key="1">
    <citation type="submission" date="2012-02" db="EMBL/GenBank/DDBJ databases">
        <title>The complete genome of Frateuria aurantia DSM 6220.</title>
        <authorList>
            <consortium name="US DOE Joint Genome Institute (JGI-PGF)"/>
            <person name="Lucas S."/>
            <person name="Copeland A."/>
            <person name="Lapidus A."/>
            <person name="Glavina del Rio T."/>
            <person name="Dalin E."/>
            <person name="Tice H."/>
            <person name="Bruce D."/>
            <person name="Goodwin L."/>
            <person name="Pitluck S."/>
            <person name="Peters L."/>
            <person name="Ovchinnikova G."/>
            <person name="Teshima H."/>
            <person name="Kyrpides N."/>
            <person name="Mavromatis K."/>
            <person name="Ivanova N."/>
            <person name="Brettin T."/>
            <person name="Detter J.C."/>
            <person name="Han C."/>
            <person name="Larimer F."/>
            <person name="Land M."/>
            <person name="Hauser L."/>
            <person name="Markowitz V."/>
            <person name="Cheng J.-F."/>
            <person name="Hugenholtz P."/>
            <person name="Woyke T."/>
            <person name="Wu D."/>
            <person name="Brambilla E."/>
            <person name="Klenk H.-P."/>
            <person name="Eisen J.A."/>
        </authorList>
    </citation>
    <scope>NUCLEOTIDE SEQUENCE</scope>
    <source>
        <strain evidence="6">DSM 6220</strain>
    </source>
</reference>
<feature type="domain" description="HTH lysR-type" evidence="5">
    <location>
        <begin position="8"/>
        <end position="66"/>
    </location>
</feature>
<dbReference type="Pfam" id="PF03466">
    <property type="entry name" value="LysR_substrate"/>
    <property type="match status" value="1"/>
</dbReference>
<dbReference type="Gene3D" id="3.40.190.10">
    <property type="entry name" value="Periplasmic binding protein-like II"/>
    <property type="match status" value="2"/>
</dbReference>